<dbReference type="AlphaFoldDB" id="A0A9N7R4P4"/>
<reference evidence="5" key="1">
    <citation type="submission" date="2019-12" db="EMBL/GenBank/DDBJ databases">
        <authorList>
            <person name="Scholes J."/>
        </authorList>
    </citation>
    <scope>NUCLEOTIDE SEQUENCE</scope>
</reference>
<feature type="non-terminal residue" evidence="5">
    <location>
        <position position="1"/>
    </location>
</feature>
<dbReference type="SMART" id="SM00043">
    <property type="entry name" value="CY"/>
    <property type="match status" value="1"/>
</dbReference>
<proteinExistence type="inferred from homology"/>
<evidence type="ECO:0000259" key="4">
    <source>
        <dbReference type="SMART" id="SM00043"/>
    </source>
</evidence>
<keyword evidence="2 3" id="KW-0789">Thiol protease inhibitor</keyword>
<dbReference type="SUPFAM" id="SSF54403">
    <property type="entry name" value="Cystatin/monellin"/>
    <property type="match status" value="1"/>
</dbReference>
<feature type="non-terminal residue" evidence="5">
    <location>
        <position position="98"/>
    </location>
</feature>
<protein>
    <recommendedName>
        <fullName evidence="3">Cysteine proteinase inhibitor</fullName>
    </recommendedName>
</protein>
<gene>
    <name evidence="5" type="ORF">SHERM_12684</name>
</gene>
<evidence type="ECO:0000313" key="5">
    <source>
        <dbReference type="EMBL" id="CAA0811861.1"/>
    </source>
</evidence>
<dbReference type="OrthoDB" id="1908104at2759"/>
<evidence type="ECO:0000313" key="6">
    <source>
        <dbReference type="Proteomes" id="UP001153555"/>
    </source>
</evidence>
<sequence>MRRPQTERKSTNAGAIFHRPGSENSLEIQELARFAVAHHNDKQNVSLEYKRVTNVKRGLVAGWMYYLTLEAAEGGQNKVYEAKVWVQSWTKFKSLEKF</sequence>
<dbReference type="Proteomes" id="UP001153555">
    <property type="component" value="Unassembled WGS sequence"/>
</dbReference>
<comment type="caution">
    <text evidence="5">The sequence shown here is derived from an EMBL/GenBank/DDBJ whole genome shotgun (WGS) entry which is preliminary data.</text>
</comment>
<dbReference type="PANTHER" id="PTHR11413">
    <property type="entry name" value="CYSTATIN FAMILY MEMBER"/>
    <property type="match status" value="1"/>
</dbReference>
<dbReference type="GO" id="GO:0004869">
    <property type="term" value="F:cysteine-type endopeptidase inhibitor activity"/>
    <property type="evidence" value="ECO:0007669"/>
    <property type="project" value="UniProtKB-KW"/>
</dbReference>
<dbReference type="InterPro" id="IPR000010">
    <property type="entry name" value="Cystatin_dom"/>
</dbReference>
<accession>A0A9N7R4P4</accession>
<evidence type="ECO:0000256" key="2">
    <source>
        <dbReference type="ARBA" id="ARBA00022704"/>
    </source>
</evidence>
<dbReference type="CDD" id="cd00042">
    <property type="entry name" value="CY"/>
    <property type="match status" value="1"/>
</dbReference>
<dbReference type="EMBL" id="CACSLK010009714">
    <property type="protein sequence ID" value="CAA0811861.1"/>
    <property type="molecule type" value="Genomic_DNA"/>
</dbReference>
<dbReference type="InterPro" id="IPR046350">
    <property type="entry name" value="Cystatin_sf"/>
</dbReference>
<evidence type="ECO:0000256" key="1">
    <source>
        <dbReference type="ARBA" id="ARBA00022690"/>
    </source>
</evidence>
<dbReference type="Gene3D" id="3.10.450.10">
    <property type="match status" value="1"/>
</dbReference>
<keyword evidence="6" id="KW-1185">Reference proteome</keyword>
<dbReference type="Pfam" id="PF00031">
    <property type="entry name" value="Cystatin"/>
    <property type="match status" value="1"/>
</dbReference>
<dbReference type="PANTHER" id="PTHR11413:SF116">
    <property type="entry name" value="MULTICYSTATIN"/>
    <property type="match status" value="1"/>
</dbReference>
<organism evidence="5 6">
    <name type="scientific">Striga hermonthica</name>
    <name type="common">Purple witchweed</name>
    <name type="synonym">Buchnera hermonthica</name>
    <dbReference type="NCBI Taxonomy" id="68872"/>
    <lineage>
        <taxon>Eukaryota</taxon>
        <taxon>Viridiplantae</taxon>
        <taxon>Streptophyta</taxon>
        <taxon>Embryophyta</taxon>
        <taxon>Tracheophyta</taxon>
        <taxon>Spermatophyta</taxon>
        <taxon>Magnoliopsida</taxon>
        <taxon>eudicotyledons</taxon>
        <taxon>Gunneridae</taxon>
        <taxon>Pentapetalae</taxon>
        <taxon>asterids</taxon>
        <taxon>lamiids</taxon>
        <taxon>Lamiales</taxon>
        <taxon>Orobanchaceae</taxon>
        <taxon>Buchnereae</taxon>
        <taxon>Striga</taxon>
    </lineage>
</organism>
<name>A0A9N7R4P4_STRHE</name>
<feature type="domain" description="Cystatin" evidence="4">
    <location>
        <begin position="11"/>
        <end position="98"/>
    </location>
</feature>
<keyword evidence="1 3" id="KW-0646">Protease inhibitor</keyword>
<dbReference type="InterPro" id="IPR027214">
    <property type="entry name" value="Cystatin"/>
</dbReference>
<comment type="similarity">
    <text evidence="3">Belongs to the cystatin family. Phytocystatin subfamily.</text>
</comment>
<evidence type="ECO:0000256" key="3">
    <source>
        <dbReference type="RuleBase" id="RU362130"/>
    </source>
</evidence>